<feature type="compositionally biased region" description="Basic and acidic residues" evidence="2">
    <location>
        <begin position="285"/>
        <end position="311"/>
    </location>
</feature>
<feature type="coiled-coil region" evidence="1">
    <location>
        <begin position="497"/>
        <end position="524"/>
    </location>
</feature>
<sequence>MHIKFLAHGTGSGAHASAYLMGPHDHTGEPRAGVAVLRGDPVLFAAVADSLPFQQRYSSAVISWAAEEAPRPDEISAVLDDFEALAFAGLAREDVHLTAVEHAEADGGVHVHILIPRVHLGSGKSFNPAPPGQRKDFDAVRDKHNHEKGWARPDDPLRARLLRPDFEAYKAVTDHTAIKKQLTDHLIGAVAQGVVSNADELRAYLQEGLGCEITRTGKDYTSVKPEGYPKAIRLKGELYGESWTAQSTLEREAQAAARAGIGRGGEVSASAARDAQERLAGAHQRRAEYNRDRYQGRDRGLAPADLRREQTLENSLEGGQGRSRHAETGLQRLVQSRAAGDFLRGGVTDGKLVWHELDMGADRTRHGDVAEFAARDQQRPEHVGRVAEGGELLQGGGWKTLHHRPQDWGAVQDRGGQDGRGGALNDRAGAGTVGEAGADRTAARATNRGLEAAIAAASALFERVAKGVQRCAQELREAMQRPARGDPDVAERGNALEQGYQRSARELEQQCQRLEQGAGELAERAGLINEQAKELKESKELELSLEYERYRGLEL</sequence>
<gene>
    <name evidence="3" type="primary">mobA</name>
</gene>
<protein>
    <submittedName>
        <fullName evidence="3">Putative mobA protein</fullName>
    </submittedName>
</protein>
<accession>A0A343UNI4</accession>
<evidence type="ECO:0000256" key="1">
    <source>
        <dbReference type="SAM" id="Coils"/>
    </source>
</evidence>
<evidence type="ECO:0000313" key="3">
    <source>
        <dbReference type="EMBL" id="AVE26301.1"/>
    </source>
</evidence>
<dbReference type="EMBL" id="MF621617">
    <property type="protein sequence ID" value="AVE26301.1"/>
    <property type="molecule type" value="Genomic_DNA"/>
</dbReference>
<proteinExistence type="predicted"/>
<keyword evidence="1" id="KW-0175">Coiled coil</keyword>
<organism evidence="3">
    <name type="scientific">Aeromonas salmonicida subsp. salmonicida</name>
    <dbReference type="NCBI Taxonomy" id="29491"/>
    <lineage>
        <taxon>Bacteria</taxon>
        <taxon>Pseudomonadati</taxon>
        <taxon>Pseudomonadota</taxon>
        <taxon>Gammaproteobacteria</taxon>
        <taxon>Aeromonadales</taxon>
        <taxon>Aeromonadaceae</taxon>
        <taxon>Aeromonas</taxon>
    </lineage>
</organism>
<reference evidence="3" key="1">
    <citation type="journal article" date="2017" name="Front. Genet.">
        <title>The Role for the Small Cryptic Plasmids As Moldable Vectors for Genetic Innovation in Aeromonas salmonicida subsp. salmonicida.</title>
        <authorList>
            <person name="Attere S.A."/>
            <person name="Vincent A.T."/>
            <person name="Paccaud M."/>
            <person name="Frenette M."/>
            <person name="Charette S.J."/>
        </authorList>
    </citation>
    <scope>NUCLEOTIDE SEQUENCE</scope>
    <source>
        <strain evidence="3">2004-208</strain>
        <plasmid evidence="3">pAsaXI</plasmid>
    </source>
</reference>
<feature type="region of interest" description="Disordered" evidence="2">
    <location>
        <begin position="262"/>
        <end position="326"/>
    </location>
</feature>
<evidence type="ECO:0000256" key="2">
    <source>
        <dbReference type="SAM" id="MobiDB-lite"/>
    </source>
</evidence>
<keyword evidence="3" id="KW-0614">Plasmid</keyword>
<feature type="region of interest" description="Disordered" evidence="2">
    <location>
        <begin position="409"/>
        <end position="439"/>
    </location>
</feature>
<geneLocation type="plasmid" evidence="3">
    <name>pAsaXI</name>
</geneLocation>
<name>A0A343UNI4_AERSS</name>
<dbReference type="AlphaFoldDB" id="A0A343UNI4"/>